<dbReference type="Proteomes" id="UP001597544">
    <property type="component" value="Unassembled WGS sequence"/>
</dbReference>
<keyword evidence="3" id="KW-1185">Reference proteome</keyword>
<dbReference type="Pfam" id="PF13568">
    <property type="entry name" value="OMP_b-brl_2"/>
    <property type="match status" value="1"/>
</dbReference>
<sequence length="235" mass="26071">MLVLLLGSNAAEAQKKISGLNKPGYDDKVVHYGFYLSVPITKYKIEHSQEYADQLAADPGGGGAYAVNAKVSPGFYTGLILDVRLFEYMSARFVPGVGFYGRTIEYSNIPTGGEAQEVVKTIGSTVIELPVLLKYKAKRRDNNVRMYLIGGVKPGIDLGNARSGDDAENELLVNNFDIAIEYGFGVDIFYPFFKFAPEIRFSHGLLNQHVSNESVYNRSIQKLTNHNVSFILHFE</sequence>
<dbReference type="EMBL" id="JBHULU010000010">
    <property type="protein sequence ID" value="MFD2513684.1"/>
    <property type="molecule type" value="Genomic_DNA"/>
</dbReference>
<name>A0ABW5IKD4_9BACT</name>
<proteinExistence type="predicted"/>
<comment type="caution">
    <text evidence="2">The sequence shown here is derived from an EMBL/GenBank/DDBJ whole genome shotgun (WGS) entry which is preliminary data.</text>
</comment>
<protein>
    <submittedName>
        <fullName evidence="2">Porin family protein</fullName>
    </submittedName>
</protein>
<feature type="domain" description="Outer membrane protein beta-barrel" evidence="1">
    <location>
        <begin position="28"/>
        <end position="207"/>
    </location>
</feature>
<gene>
    <name evidence="2" type="ORF">ACFSRY_07385</name>
</gene>
<dbReference type="InterPro" id="IPR025665">
    <property type="entry name" value="Beta-barrel_OMP_2"/>
</dbReference>
<evidence type="ECO:0000313" key="3">
    <source>
        <dbReference type="Proteomes" id="UP001597544"/>
    </source>
</evidence>
<evidence type="ECO:0000313" key="2">
    <source>
        <dbReference type="EMBL" id="MFD2513684.1"/>
    </source>
</evidence>
<dbReference type="RefSeq" id="WP_377504720.1">
    <property type="nucleotide sequence ID" value="NZ_JBHULU010000010.1"/>
</dbReference>
<accession>A0ABW5IKD4</accession>
<reference evidence="3" key="1">
    <citation type="journal article" date="2019" name="Int. J. Syst. Evol. Microbiol.">
        <title>The Global Catalogue of Microorganisms (GCM) 10K type strain sequencing project: providing services to taxonomists for standard genome sequencing and annotation.</title>
        <authorList>
            <consortium name="The Broad Institute Genomics Platform"/>
            <consortium name="The Broad Institute Genome Sequencing Center for Infectious Disease"/>
            <person name="Wu L."/>
            <person name="Ma J."/>
        </authorList>
    </citation>
    <scope>NUCLEOTIDE SEQUENCE [LARGE SCALE GENOMIC DNA]</scope>
    <source>
        <strain evidence="3">KCTC 42498</strain>
    </source>
</reference>
<evidence type="ECO:0000259" key="1">
    <source>
        <dbReference type="Pfam" id="PF13568"/>
    </source>
</evidence>
<organism evidence="2 3">
    <name type="scientific">Pontibacter locisalis</name>
    <dbReference type="NCBI Taxonomy" id="1719035"/>
    <lineage>
        <taxon>Bacteria</taxon>
        <taxon>Pseudomonadati</taxon>
        <taxon>Bacteroidota</taxon>
        <taxon>Cytophagia</taxon>
        <taxon>Cytophagales</taxon>
        <taxon>Hymenobacteraceae</taxon>
        <taxon>Pontibacter</taxon>
    </lineage>
</organism>